<dbReference type="AlphaFoldDB" id="A0A2P2JIW2"/>
<proteinExistence type="predicted"/>
<reference evidence="1" key="1">
    <citation type="submission" date="2018-02" db="EMBL/GenBank/DDBJ databases">
        <title>Rhizophora mucronata_Transcriptome.</title>
        <authorList>
            <person name="Meera S.P."/>
            <person name="Sreeshan A."/>
            <person name="Augustine A."/>
        </authorList>
    </citation>
    <scope>NUCLEOTIDE SEQUENCE</scope>
    <source>
        <tissue evidence="1">Leaf</tissue>
    </source>
</reference>
<protein>
    <submittedName>
        <fullName evidence="1">Disease resistance protein RGA2</fullName>
    </submittedName>
</protein>
<dbReference type="EMBL" id="GGEC01012947">
    <property type="protein sequence ID" value="MBW93430.1"/>
    <property type="molecule type" value="Transcribed_RNA"/>
</dbReference>
<organism evidence="1">
    <name type="scientific">Rhizophora mucronata</name>
    <name type="common">Asiatic mangrove</name>
    <dbReference type="NCBI Taxonomy" id="61149"/>
    <lineage>
        <taxon>Eukaryota</taxon>
        <taxon>Viridiplantae</taxon>
        <taxon>Streptophyta</taxon>
        <taxon>Embryophyta</taxon>
        <taxon>Tracheophyta</taxon>
        <taxon>Spermatophyta</taxon>
        <taxon>Magnoliopsida</taxon>
        <taxon>eudicotyledons</taxon>
        <taxon>Gunneridae</taxon>
        <taxon>Pentapetalae</taxon>
        <taxon>rosids</taxon>
        <taxon>fabids</taxon>
        <taxon>Malpighiales</taxon>
        <taxon>Rhizophoraceae</taxon>
        <taxon>Rhizophora</taxon>
    </lineage>
</organism>
<name>A0A2P2JIW2_RHIMU</name>
<evidence type="ECO:0000313" key="1">
    <source>
        <dbReference type="EMBL" id="MBW93430.1"/>
    </source>
</evidence>
<accession>A0A2P2JIW2</accession>
<sequence length="61" mass="7696">MLLQRMEGALTFSNILFRRQRLFWVRKERKHNPLPLKLLWAEKMMRRRLDDFFCQRAMKIM</sequence>